<keyword evidence="3" id="KW-1185">Reference proteome</keyword>
<evidence type="ECO:0008006" key="4">
    <source>
        <dbReference type="Google" id="ProtNLM"/>
    </source>
</evidence>
<dbReference type="Proteomes" id="UP000184212">
    <property type="component" value="Unassembled WGS sequence"/>
</dbReference>
<dbReference type="OrthoDB" id="9790326at2"/>
<keyword evidence="1" id="KW-0812">Transmembrane</keyword>
<dbReference type="STRING" id="947013.SAMN04488109_5048"/>
<sequence length="128" mass="14561">MQERNYLTALLQGKCPHCRQGAMFAYPIRKLSKFNVMNATCPHCGIRLEPEPGFYQGAMYVGYGFTIAFITMVSLVLYALGDVSEWHYIGASIGGMALLIPLNYRYSRIVYLYLFGGIKYDRHLSQTK</sequence>
<dbReference type="EMBL" id="FQWQ01000004">
    <property type="protein sequence ID" value="SHH73653.1"/>
    <property type="molecule type" value="Genomic_DNA"/>
</dbReference>
<feature type="transmembrane region" description="Helical" evidence="1">
    <location>
        <begin position="60"/>
        <end position="80"/>
    </location>
</feature>
<dbReference type="RefSeq" id="WP_073139986.1">
    <property type="nucleotide sequence ID" value="NZ_FQWQ01000004.1"/>
</dbReference>
<organism evidence="2 3">
    <name type="scientific">Chryseolinea serpens</name>
    <dbReference type="NCBI Taxonomy" id="947013"/>
    <lineage>
        <taxon>Bacteria</taxon>
        <taxon>Pseudomonadati</taxon>
        <taxon>Bacteroidota</taxon>
        <taxon>Cytophagia</taxon>
        <taxon>Cytophagales</taxon>
        <taxon>Fulvivirgaceae</taxon>
        <taxon>Chryseolinea</taxon>
    </lineage>
</organism>
<protein>
    <recommendedName>
        <fullName evidence="4">DUF983 domain-containing protein</fullName>
    </recommendedName>
</protein>
<gene>
    <name evidence="2" type="ORF">SAMN04488109_5048</name>
</gene>
<evidence type="ECO:0000313" key="3">
    <source>
        <dbReference type="Proteomes" id="UP000184212"/>
    </source>
</evidence>
<evidence type="ECO:0000313" key="2">
    <source>
        <dbReference type="EMBL" id="SHH73653.1"/>
    </source>
</evidence>
<proteinExistence type="predicted"/>
<feature type="transmembrane region" description="Helical" evidence="1">
    <location>
        <begin position="86"/>
        <end position="104"/>
    </location>
</feature>
<keyword evidence="1" id="KW-0472">Membrane</keyword>
<evidence type="ECO:0000256" key="1">
    <source>
        <dbReference type="SAM" id="Phobius"/>
    </source>
</evidence>
<keyword evidence="1" id="KW-1133">Transmembrane helix</keyword>
<reference evidence="2 3" key="1">
    <citation type="submission" date="2016-11" db="EMBL/GenBank/DDBJ databases">
        <authorList>
            <person name="Jaros S."/>
            <person name="Januszkiewicz K."/>
            <person name="Wedrychowicz H."/>
        </authorList>
    </citation>
    <scope>NUCLEOTIDE SEQUENCE [LARGE SCALE GENOMIC DNA]</scope>
    <source>
        <strain evidence="2 3">DSM 24574</strain>
    </source>
</reference>
<accession>A0A1M5VFG8</accession>
<name>A0A1M5VFG8_9BACT</name>
<dbReference type="AlphaFoldDB" id="A0A1M5VFG8"/>